<gene>
    <name evidence="2" type="ORF">VITISV_032335</name>
</gene>
<proteinExistence type="predicted"/>
<dbReference type="ExpressionAtlas" id="A5BAF5">
    <property type="expression patterns" value="baseline and differential"/>
</dbReference>
<dbReference type="EMBL" id="AM452240">
    <property type="protein sequence ID" value="CAN76631.1"/>
    <property type="molecule type" value="Genomic_DNA"/>
</dbReference>
<feature type="domain" description="Reverse transcriptase Ty1/copia-type" evidence="1">
    <location>
        <begin position="173"/>
        <end position="269"/>
    </location>
</feature>
<dbReference type="PANTHER" id="PTHR11439">
    <property type="entry name" value="GAG-POL-RELATED RETROTRANSPOSON"/>
    <property type="match status" value="1"/>
</dbReference>
<dbReference type="CDD" id="cd09272">
    <property type="entry name" value="RNase_HI_RT_Ty1"/>
    <property type="match status" value="1"/>
</dbReference>
<dbReference type="Pfam" id="PF07727">
    <property type="entry name" value="RVT_2"/>
    <property type="match status" value="1"/>
</dbReference>
<reference evidence="2" key="1">
    <citation type="journal article" date="2007" name="PLoS ONE">
        <title>The first genome sequence of an elite grapevine cultivar (Pinot noir Vitis vinifera L.): coping with a highly heterozygous genome.</title>
        <authorList>
            <person name="Velasco R."/>
            <person name="Zharkikh A."/>
            <person name="Troggio M."/>
            <person name="Cartwright D.A."/>
            <person name="Cestaro A."/>
            <person name="Pruss D."/>
            <person name="Pindo M."/>
            <person name="FitzGerald L.M."/>
            <person name="Vezzulli S."/>
            <person name="Reid J."/>
            <person name="Malacarne G."/>
            <person name="Iliev D."/>
            <person name="Coppola G."/>
            <person name="Wardell B."/>
            <person name="Micheletti D."/>
            <person name="Macalma T."/>
            <person name="Facci M."/>
            <person name="Mitchell J.T."/>
            <person name="Perazzolli M."/>
            <person name="Eldredge G."/>
            <person name="Gatto P."/>
            <person name="Oyzerski R."/>
            <person name="Moretto M."/>
            <person name="Gutin N."/>
            <person name="Stefanini M."/>
            <person name="Chen Y."/>
            <person name="Segala C."/>
            <person name="Davenport C."/>
            <person name="Dematte L."/>
            <person name="Mraz A."/>
            <person name="Battilana J."/>
            <person name="Stormo K."/>
            <person name="Costa F."/>
            <person name="Tao Q."/>
            <person name="Si-Ammour A."/>
            <person name="Harkins T."/>
            <person name="Lackey A."/>
            <person name="Perbost C."/>
            <person name="Taillon B."/>
            <person name="Stella A."/>
            <person name="Solovyev V."/>
            <person name="Fawcett J.A."/>
            <person name="Sterck L."/>
            <person name="Vandepoele K."/>
            <person name="Grando S.M."/>
            <person name="Toppo S."/>
            <person name="Moser C."/>
            <person name="Lanchbury J."/>
            <person name="Bogden R."/>
            <person name="Skolnick M."/>
            <person name="Sgaramella V."/>
            <person name="Bhatnagar S.K."/>
            <person name="Fontana P."/>
            <person name="Gutin A."/>
            <person name="Van de Peer Y."/>
            <person name="Salamini F."/>
            <person name="Viola R."/>
        </authorList>
    </citation>
    <scope>NUCLEOTIDE SEQUENCE</scope>
</reference>
<dbReference type="SUPFAM" id="SSF56672">
    <property type="entry name" value="DNA/RNA polymerases"/>
    <property type="match status" value="1"/>
</dbReference>
<name>A5BAF5_VITVI</name>
<evidence type="ECO:0000259" key="1">
    <source>
        <dbReference type="Pfam" id="PF07727"/>
    </source>
</evidence>
<dbReference type="InterPro" id="IPR013103">
    <property type="entry name" value="RVT_2"/>
</dbReference>
<dbReference type="AlphaFoldDB" id="A5BAF5"/>
<evidence type="ECO:0000313" key="2">
    <source>
        <dbReference type="EMBL" id="CAN76631.1"/>
    </source>
</evidence>
<dbReference type="InterPro" id="IPR043502">
    <property type="entry name" value="DNA/RNA_pol_sf"/>
</dbReference>
<accession>A5BAF5</accession>
<sequence>MIGGLQGDFGDLDNKYLKQNIPKYRWQISGNFRRTLQHCAKWLLSHPGRRYQMIRIRPSGEVENASSPIRLLHSGCEHPGGKCAAAGCKWPQPDAKCRRASRYKWRQSNTNGGAHPGVNGGSRVQFLPGYVVQMPSDGVSRRTIQSLGVSSLGPNTLKWLLAMDDEIQALKKNDTWDLVPRPINHNMVGCRWIFKTKLHANGSIERHKARLVVKGFSQIHGLDFDDTFSPMVRPATIWIILSIAVTSGLPLHQLDVKNVFFHGHLSEEVDSSLFVHHTTTDIVYLLLYVDDMVLTSTNPDLIKTLITRQSKEFAMKDLGSLHYFLGVEVQHNPQGLFLSQTKYALDLLQCADMIEAKPISTPFVVGQHLSTTGKLFSDPTIFQSLVGALQYLTITRPDFSFSVNSICHAEAEYRSLAITTAEVAWIVQLLRDLRLPLPSPPKILCDNKSALFMAFNPVTRSRSKHIAIDYHFLRELIANGSVKVAFTSSHLQLVDSFTKGVSKPQFLLFHNKLHVIPSTTLSLQGGDKAESSPD</sequence>
<organism evidence="2">
    <name type="scientific">Vitis vinifera</name>
    <name type="common">Grape</name>
    <dbReference type="NCBI Taxonomy" id="29760"/>
    <lineage>
        <taxon>Eukaryota</taxon>
        <taxon>Viridiplantae</taxon>
        <taxon>Streptophyta</taxon>
        <taxon>Embryophyta</taxon>
        <taxon>Tracheophyta</taxon>
        <taxon>Spermatophyta</taxon>
        <taxon>Magnoliopsida</taxon>
        <taxon>eudicotyledons</taxon>
        <taxon>Gunneridae</taxon>
        <taxon>Pentapetalae</taxon>
        <taxon>rosids</taxon>
        <taxon>Vitales</taxon>
        <taxon>Vitaceae</taxon>
        <taxon>Viteae</taxon>
        <taxon>Vitis</taxon>
    </lineage>
</organism>
<protein>
    <recommendedName>
        <fullName evidence="1">Reverse transcriptase Ty1/copia-type domain-containing protein</fullName>
    </recommendedName>
</protein>
<dbReference type="PANTHER" id="PTHR11439:SF463">
    <property type="entry name" value="REVERSE TRANSCRIPTASE TY1_COPIA-TYPE DOMAIN-CONTAINING PROTEIN"/>
    <property type="match status" value="1"/>
</dbReference>